<accession>Q2T4E0</accession>
<evidence type="ECO:0000259" key="8">
    <source>
        <dbReference type="PROSITE" id="PS50110"/>
    </source>
</evidence>
<evidence type="ECO:0000259" key="9">
    <source>
        <dbReference type="PROSITE" id="PS51755"/>
    </source>
</evidence>
<evidence type="ECO:0000256" key="2">
    <source>
        <dbReference type="ARBA" id="ARBA00023012"/>
    </source>
</evidence>
<dbReference type="Pfam" id="PF00486">
    <property type="entry name" value="Trans_reg_C"/>
    <property type="match status" value="1"/>
</dbReference>
<keyword evidence="3" id="KW-0805">Transcription regulation</keyword>
<dbReference type="PROSITE" id="PS51755">
    <property type="entry name" value="OMPR_PHOB"/>
    <property type="match status" value="1"/>
</dbReference>
<evidence type="ECO:0000256" key="5">
    <source>
        <dbReference type="ARBA" id="ARBA00023163"/>
    </source>
</evidence>
<keyword evidence="2" id="KW-0902">Two-component regulatory system</keyword>
<dbReference type="SMART" id="SM00448">
    <property type="entry name" value="REC"/>
    <property type="match status" value="1"/>
</dbReference>
<dbReference type="InterPro" id="IPR039420">
    <property type="entry name" value="WalR-like"/>
</dbReference>
<keyword evidence="1 6" id="KW-0597">Phosphoprotein</keyword>
<gene>
    <name evidence="10" type="ordered locus">BTH_II1765</name>
</gene>
<name>Q2T4E0_BURTA</name>
<dbReference type="CDD" id="cd00383">
    <property type="entry name" value="trans_reg_C"/>
    <property type="match status" value="1"/>
</dbReference>
<dbReference type="GO" id="GO:0005829">
    <property type="term" value="C:cytosol"/>
    <property type="evidence" value="ECO:0007669"/>
    <property type="project" value="TreeGrafter"/>
</dbReference>
<evidence type="ECO:0000256" key="7">
    <source>
        <dbReference type="PROSITE-ProRule" id="PRU01091"/>
    </source>
</evidence>
<evidence type="ECO:0000256" key="1">
    <source>
        <dbReference type="ARBA" id="ARBA00022553"/>
    </source>
</evidence>
<reference evidence="10 11" key="1">
    <citation type="journal article" date="2005" name="BMC Genomics">
        <title>Bacterial genome adaptation to niches: divergence of the potential virulence genes in three Burkholderia species of different survival strategies.</title>
        <authorList>
            <person name="Kim H.S."/>
            <person name="Schell M.A."/>
            <person name="Yu Y."/>
            <person name="Ulrich R.L."/>
            <person name="Sarria S.H."/>
            <person name="Nierman W.C."/>
            <person name="DeShazer D."/>
        </authorList>
    </citation>
    <scope>NUCLEOTIDE SEQUENCE [LARGE SCALE GENOMIC DNA]</scope>
    <source>
        <strain evidence="11">ATCC 700388 / DSM 13276 / CCUG 48851 / CIP 106301 / E264</strain>
    </source>
</reference>
<dbReference type="InterPro" id="IPR016032">
    <property type="entry name" value="Sig_transdc_resp-reg_C-effctor"/>
</dbReference>
<dbReference type="PROSITE" id="PS50110">
    <property type="entry name" value="RESPONSE_REGULATORY"/>
    <property type="match status" value="1"/>
</dbReference>
<dbReference type="FunFam" id="3.40.50.2300:FF:000002">
    <property type="entry name" value="DNA-binding response regulator PhoP"/>
    <property type="match status" value="1"/>
</dbReference>
<dbReference type="KEGG" id="bte:BTH_II1765"/>
<dbReference type="PANTHER" id="PTHR48111">
    <property type="entry name" value="REGULATOR OF RPOS"/>
    <property type="match status" value="1"/>
</dbReference>
<dbReference type="Gene3D" id="3.40.50.2300">
    <property type="match status" value="1"/>
</dbReference>
<dbReference type="SUPFAM" id="SSF46894">
    <property type="entry name" value="C-terminal effector domain of the bipartite response regulators"/>
    <property type="match status" value="1"/>
</dbReference>
<dbReference type="AlphaFoldDB" id="Q2T4E0"/>
<dbReference type="Pfam" id="PF00072">
    <property type="entry name" value="Response_reg"/>
    <property type="match status" value="1"/>
</dbReference>
<dbReference type="GO" id="GO:0000976">
    <property type="term" value="F:transcription cis-regulatory region binding"/>
    <property type="evidence" value="ECO:0007669"/>
    <property type="project" value="TreeGrafter"/>
</dbReference>
<dbReference type="CDD" id="cd17624">
    <property type="entry name" value="REC_OmpR_PmrA-like"/>
    <property type="match status" value="1"/>
</dbReference>
<dbReference type="PANTHER" id="PTHR48111:SF67">
    <property type="entry name" value="TRANSCRIPTIONAL REGULATORY PROTEIN TCTD"/>
    <property type="match status" value="1"/>
</dbReference>
<keyword evidence="11" id="KW-1185">Reference proteome</keyword>
<dbReference type="Proteomes" id="UP000001930">
    <property type="component" value="Chromosome II"/>
</dbReference>
<dbReference type="Gene3D" id="6.10.250.690">
    <property type="match status" value="1"/>
</dbReference>
<proteinExistence type="predicted"/>
<evidence type="ECO:0000256" key="4">
    <source>
        <dbReference type="ARBA" id="ARBA00023125"/>
    </source>
</evidence>
<dbReference type="EMBL" id="CP000085">
    <property type="protein sequence ID" value="ABC36068.1"/>
    <property type="molecule type" value="Genomic_DNA"/>
</dbReference>
<evidence type="ECO:0000256" key="3">
    <source>
        <dbReference type="ARBA" id="ARBA00023015"/>
    </source>
</evidence>
<feature type="DNA-binding region" description="OmpR/PhoB-type" evidence="7">
    <location>
        <begin position="159"/>
        <end position="253"/>
    </location>
</feature>
<keyword evidence="5" id="KW-0804">Transcription</keyword>
<dbReference type="InterPro" id="IPR036388">
    <property type="entry name" value="WH-like_DNA-bd_sf"/>
</dbReference>
<evidence type="ECO:0000313" key="11">
    <source>
        <dbReference type="Proteomes" id="UP000001930"/>
    </source>
</evidence>
<evidence type="ECO:0000256" key="6">
    <source>
        <dbReference type="PROSITE-ProRule" id="PRU00169"/>
    </source>
</evidence>
<dbReference type="SMART" id="SM00862">
    <property type="entry name" value="Trans_reg_C"/>
    <property type="match status" value="1"/>
</dbReference>
<dbReference type="InterPro" id="IPR001789">
    <property type="entry name" value="Sig_transdc_resp-reg_receiver"/>
</dbReference>
<organism evidence="10 11">
    <name type="scientific">Burkholderia thailandensis (strain ATCC 700388 / DSM 13276 / CCUG 48851 / CIP 106301 / E264)</name>
    <dbReference type="NCBI Taxonomy" id="271848"/>
    <lineage>
        <taxon>Bacteria</taxon>
        <taxon>Pseudomonadati</taxon>
        <taxon>Pseudomonadota</taxon>
        <taxon>Betaproteobacteria</taxon>
        <taxon>Burkholderiales</taxon>
        <taxon>Burkholderiaceae</taxon>
        <taxon>Burkholderia</taxon>
        <taxon>pseudomallei group</taxon>
    </lineage>
</organism>
<feature type="modified residue" description="4-aspartylphosphate" evidence="6">
    <location>
        <position position="86"/>
    </location>
</feature>
<dbReference type="GO" id="GO:0000156">
    <property type="term" value="F:phosphorelay response regulator activity"/>
    <property type="evidence" value="ECO:0007669"/>
    <property type="project" value="TreeGrafter"/>
</dbReference>
<dbReference type="HOGENOM" id="CLU_000445_30_1_4"/>
<evidence type="ECO:0000313" key="10">
    <source>
        <dbReference type="EMBL" id="ABC36068.1"/>
    </source>
</evidence>
<keyword evidence="4 7" id="KW-0238">DNA-binding</keyword>
<dbReference type="SUPFAM" id="SSF52172">
    <property type="entry name" value="CheY-like"/>
    <property type="match status" value="1"/>
</dbReference>
<dbReference type="GO" id="GO:0032993">
    <property type="term" value="C:protein-DNA complex"/>
    <property type="evidence" value="ECO:0007669"/>
    <property type="project" value="TreeGrafter"/>
</dbReference>
<feature type="domain" description="OmpR/PhoB-type" evidence="9">
    <location>
        <begin position="159"/>
        <end position="253"/>
    </location>
</feature>
<feature type="domain" description="Response regulatory" evidence="8">
    <location>
        <begin position="37"/>
        <end position="151"/>
    </location>
</feature>
<dbReference type="InterPro" id="IPR011006">
    <property type="entry name" value="CheY-like_superfamily"/>
</dbReference>
<dbReference type="GO" id="GO:0006355">
    <property type="term" value="P:regulation of DNA-templated transcription"/>
    <property type="evidence" value="ECO:0007669"/>
    <property type="project" value="InterPro"/>
</dbReference>
<dbReference type="Gene3D" id="1.10.10.10">
    <property type="entry name" value="Winged helix-like DNA-binding domain superfamily/Winged helix DNA-binding domain"/>
    <property type="match status" value="1"/>
</dbReference>
<dbReference type="InterPro" id="IPR001867">
    <property type="entry name" value="OmpR/PhoB-type_DNA-bd"/>
</dbReference>
<protein>
    <submittedName>
        <fullName evidence="10">DNA-binding response regulator</fullName>
    </submittedName>
</protein>
<sequence>MAPKPRFKPPLSLHRLSFPQAARTRTRRTLTEPPNMRVLLVEDDPLIGSGLEQGLKQEGFAVDWVQNGDAATLALRTTSYGLLLLDLGLPDKDGLAVLAALRRRDDALPVIVVTARDALPDRIAGLDCGADDYLVKPFALEELLARIRAVNRRQTGRAQTVLTVGALRLDPARHQVWRGGDEVALSPKEFVLLHELMREPGAVISREQFEERLYSWGEEIESNAVQVHIHNLRKKLGHDTILTVRGVGYRIGDGA</sequence>